<dbReference type="GO" id="GO:0003824">
    <property type="term" value="F:catalytic activity"/>
    <property type="evidence" value="ECO:0007669"/>
    <property type="project" value="UniProtKB-ARBA"/>
</dbReference>
<dbReference type="SUPFAM" id="SSF46894">
    <property type="entry name" value="C-terminal effector domain of the bipartite response regulators"/>
    <property type="match status" value="1"/>
</dbReference>
<dbReference type="InterPro" id="IPR016032">
    <property type="entry name" value="Sig_transdc_resp-reg_C-effctor"/>
</dbReference>
<organism evidence="2 3">
    <name type="scientific">Pseudofrankia inefficax (strain DSM 45817 / CECT 9037 / DDB 130130 / EuI1c)</name>
    <name type="common">Frankia inefficax</name>
    <dbReference type="NCBI Taxonomy" id="298654"/>
    <lineage>
        <taxon>Bacteria</taxon>
        <taxon>Bacillati</taxon>
        <taxon>Actinomycetota</taxon>
        <taxon>Actinomycetes</taxon>
        <taxon>Frankiales</taxon>
        <taxon>Frankiaceae</taxon>
        <taxon>Pseudofrankia</taxon>
    </lineage>
</organism>
<dbReference type="PRINTS" id="PR00111">
    <property type="entry name" value="ABHYDROLASE"/>
</dbReference>
<dbReference type="EMBL" id="CP002299">
    <property type="protein sequence ID" value="ADP84951.1"/>
    <property type="molecule type" value="Genomic_DNA"/>
</dbReference>
<evidence type="ECO:0000259" key="1">
    <source>
        <dbReference type="PROSITE" id="PS50043"/>
    </source>
</evidence>
<dbReference type="SMART" id="SM00421">
    <property type="entry name" value="HTH_LUXR"/>
    <property type="match status" value="1"/>
</dbReference>
<dbReference type="Gene3D" id="3.40.50.1820">
    <property type="entry name" value="alpha/beta hydrolase"/>
    <property type="match status" value="1"/>
</dbReference>
<dbReference type="InterPro" id="IPR000073">
    <property type="entry name" value="AB_hydrolase_1"/>
</dbReference>
<proteinExistence type="predicted"/>
<dbReference type="KEGG" id="fri:FraEuI1c_6984"/>
<dbReference type="InterPro" id="IPR029058">
    <property type="entry name" value="AB_hydrolase_fold"/>
</dbReference>
<protein>
    <submittedName>
        <fullName evidence="2">Transcriptional regulator, LuxR family</fullName>
    </submittedName>
</protein>
<dbReference type="eggNOG" id="COG2021">
    <property type="taxonomic scope" value="Bacteria"/>
</dbReference>
<gene>
    <name evidence="2" type="ordered locus">FraEuI1c_6984</name>
</gene>
<accession>E3IW23</accession>
<keyword evidence="3" id="KW-1185">Reference proteome</keyword>
<sequence>MRALIRYCATPAGRVAYSTMGSGPALLCDSGWITHLRGQLDLFSFGAFVEGLAQHFSVIRFDKPGCGLSDRDGVDLSFDGQVAAALAVADAAGARRFRLFGASQGGQLAAAIAARHPERVEALVVYGMCASGRDLAPADVRTSVVALVRAHWGMGLQALARAFVADPTAEDVAAFARFQRASASATAAARLLEVYYDTDIRALLAEVRTPTAVLHREDDRGTGFELGREVAARVPGAVLVPLLGSSHLYYHGDWQAVLDAVLAFLKQPSRGGQRLTARELEVAELVTEGLTNHAIAGRLSLAPRTVETHVENIRRKLQVSSRAQIAAWTTEQRLRQSF</sequence>
<dbReference type="GO" id="GO:0003677">
    <property type="term" value="F:DNA binding"/>
    <property type="evidence" value="ECO:0007669"/>
    <property type="project" value="InterPro"/>
</dbReference>
<feature type="domain" description="HTH luxR-type" evidence="1">
    <location>
        <begin position="268"/>
        <end position="333"/>
    </location>
</feature>
<dbReference type="eggNOG" id="COG2197">
    <property type="taxonomic scope" value="Bacteria"/>
</dbReference>
<dbReference type="InterPro" id="IPR036388">
    <property type="entry name" value="WH-like_DNA-bd_sf"/>
</dbReference>
<dbReference type="InterPro" id="IPR050471">
    <property type="entry name" value="AB_hydrolase"/>
</dbReference>
<dbReference type="HOGENOM" id="CLU_020336_14_0_11"/>
<dbReference type="Proteomes" id="UP000002484">
    <property type="component" value="Chromosome"/>
</dbReference>
<dbReference type="PANTHER" id="PTHR43433:SF8">
    <property type="entry name" value="BIFUNCTIONAL LIPASE_ADENYLATE CYCLASE LIPJ"/>
    <property type="match status" value="1"/>
</dbReference>
<dbReference type="STRING" id="298654.FraEuI1c_6984"/>
<dbReference type="GO" id="GO:0006355">
    <property type="term" value="P:regulation of DNA-templated transcription"/>
    <property type="evidence" value="ECO:0007669"/>
    <property type="project" value="InterPro"/>
</dbReference>
<dbReference type="InParanoid" id="E3IW23"/>
<dbReference type="InterPro" id="IPR000792">
    <property type="entry name" value="Tscrpt_reg_LuxR_C"/>
</dbReference>
<dbReference type="Pfam" id="PF00196">
    <property type="entry name" value="GerE"/>
    <property type="match status" value="1"/>
</dbReference>
<evidence type="ECO:0000313" key="2">
    <source>
        <dbReference type="EMBL" id="ADP84951.1"/>
    </source>
</evidence>
<dbReference type="Pfam" id="PF00561">
    <property type="entry name" value="Abhydrolase_1"/>
    <property type="match status" value="1"/>
</dbReference>
<evidence type="ECO:0000313" key="3">
    <source>
        <dbReference type="Proteomes" id="UP000002484"/>
    </source>
</evidence>
<dbReference type="PANTHER" id="PTHR43433">
    <property type="entry name" value="HYDROLASE, ALPHA/BETA FOLD FAMILY PROTEIN"/>
    <property type="match status" value="1"/>
</dbReference>
<dbReference type="PROSITE" id="PS50043">
    <property type="entry name" value="HTH_LUXR_2"/>
    <property type="match status" value="1"/>
</dbReference>
<dbReference type="Gene3D" id="1.10.10.10">
    <property type="entry name" value="Winged helix-like DNA-binding domain superfamily/Winged helix DNA-binding domain"/>
    <property type="match status" value="1"/>
</dbReference>
<dbReference type="SUPFAM" id="SSF53474">
    <property type="entry name" value="alpha/beta-Hydrolases"/>
    <property type="match status" value="1"/>
</dbReference>
<dbReference type="CDD" id="cd06170">
    <property type="entry name" value="LuxR_C_like"/>
    <property type="match status" value="1"/>
</dbReference>
<dbReference type="PRINTS" id="PR00038">
    <property type="entry name" value="HTHLUXR"/>
</dbReference>
<reference evidence="2 3" key="1">
    <citation type="submission" date="2010-10" db="EMBL/GenBank/DDBJ databases">
        <title>Complete sequence of Frankia sp. EuI1c.</title>
        <authorList>
            <consortium name="US DOE Joint Genome Institute"/>
            <person name="Lucas S."/>
            <person name="Copeland A."/>
            <person name="Lapidus A."/>
            <person name="Cheng J.-F."/>
            <person name="Bruce D."/>
            <person name="Goodwin L."/>
            <person name="Pitluck S."/>
            <person name="Chertkov O."/>
            <person name="Detter J.C."/>
            <person name="Han C."/>
            <person name="Tapia R."/>
            <person name="Land M."/>
            <person name="Hauser L."/>
            <person name="Jeffries C."/>
            <person name="Kyrpides N."/>
            <person name="Ivanova N."/>
            <person name="Mikhailova N."/>
            <person name="Beauchemin N."/>
            <person name="Sen A."/>
            <person name="Sur S.A."/>
            <person name="Gtari M."/>
            <person name="Wall L."/>
            <person name="Tisa L."/>
            <person name="Woyke T."/>
        </authorList>
    </citation>
    <scope>NUCLEOTIDE SEQUENCE [LARGE SCALE GENOMIC DNA]</scope>
    <source>
        <strain evidence="3">DSM 45817 / CECT 9037 / EuI1c</strain>
    </source>
</reference>
<dbReference type="AlphaFoldDB" id="E3IW23"/>
<name>E3IW23_PSEI1</name>
<dbReference type="PROSITE" id="PS00622">
    <property type="entry name" value="HTH_LUXR_1"/>
    <property type="match status" value="1"/>
</dbReference>